<feature type="region of interest" description="Disordered" evidence="1">
    <location>
        <begin position="184"/>
        <end position="212"/>
    </location>
</feature>
<evidence type="ECO:0008006" key="4">
    <source>
        <dbReference type="Google" id="ProtNLM"/>
    </source>
</evidence>
<proteinExistence type="predicted"/>
<dbReference type="EMBL" id="JARJLG010000090">
    <property type="protein sequence ID" value="KAJ7748289.1"/>
    <property type="molecule type" value="Genomic_DNA"/>
</dbReference>
<dbReference type="Proteomes" id="UP001215280">
    <property type="component" value="Unassembled WGS sequence"/>
</dbReference>
<name>A0AAD7IRS7_9AGAR</name>
<dbReference type="Gene3D" id="1.20.58.80">
    <property type="entry name" value="Phosphotransferase system, lactose/cellobiose-type IIA subunit"/>
    <property type="match status" value="1"/>
</dbReference>
<evidence type="ECO:0000313" key="2">
    <source>
        <dbReference type="EMBL" id="KAJ7748289.1"/>
    </source>
</evidence>
<feature type="compositionally biased region" description="Basic residues" evidence="1">
    <location>
        <begin position="203"/>
        <end position="212"/>
    </location>
</feature>
<protein>
    <recommendedName>
        <fullName evidence="4">USP8 dimerisation domain-containing protein</fullName>
    </recommendedName>
</protein>
<evidence type="ECO:0000313" key="3">
    <source>
        <dbReference type="Proteomes" id="UP001215280"/>
    </source>
</evidence>
<sequence>MVALISFYFHFQSMAPARPFAFLGFTHTPTHLLPLPDIARASALSTSSCTRALDMDCFRLPWVNTDSSTTATTTVSPVSTQRLIRLMLPPTRPARITELANAAQADPDVSSGSTSGLKHYLQRAEVHRKAGKALVSGAGAAADVGAEMERAFIEYACAMKLILENVPNHKDYTSALTPMQKANLSAVKRRRHPERNGLDQGRARRPLRALCA</sequence>
<reference evidence="2" key="1">
    <citation type="submission" date="2023-03" db="EMBL/GenBank/DDBJ databases">
        <title>Massive genome expansion in bonnet fungi (Mycena s.s.) driven by repeated elements and novel gene families across ecological guilds.</title>
        <authorList>
            <consortium name="Lawrence Berkeley National Laboratory"/>
            <person name="Harder C.B."/>
            <person name="Miyauchi S."/>
            <person name="Viragh M."/>
            <person name="Kuo A."/>
            <person name="Thoen E."/>
            <person name="Andreopoulos B."/>
            <person name="Lu D."/>
            <person name="Skrede I."/>
            <person name="Drula E."/>
            <person name="Henrissat B."/>
            <person name="Morin E."/>
            <person name="Kohler A."/>
            <person name="Barry K."/>
            <person name="LaButti K."/>
            <person name="Morin E."/>
            <person name="Salamov A."/>
            <person name="Lipzen A."/>
            <person name="Mereny Z."/>
            <person name="Hegedus B."/>
            <person name="Baldrian P."/>
            <person name="Stursova M."/>
            <person name="Weitz H."/>
            <person name="Taylor A."/>
            <person name="Grigoriev I.V."/>
            <person name="Nagy L.G."/>
            <person name="Martin F."/>
            <person name="Kauserud H."/>
        </authorList>
    </citation>
    <scope>NUCLEOTIDE SEQUENCE</scope>
    <source>
        <strain evidence="2">CBHHK188m</strain>
    </source>
</reference>
<dbReference type="AlphaFoldDB" id="A0AAD7IRS7"/>
<keyword evidence="3" id="KW-1185">Reference proteome</keyword>
<comment type="caution">
    <text evidence="2">The sequence shown here is derived from an EMBL/GenBank/DDBJ whole genome shotgun (WGS) entry which is preliminary data.</text>
</comment>
<evidence type="ECO:0000256" key="1">
    <source>
        <dbReference type="SAM" id="MobiDB-lite"/>
    </source>
</evidence>
<gene>
    <name evidence="2" type="ORF">DFH07DRAFT_572295</name>
</gene>
<accession>A0AAD7IRS7</accession>
<organism evidence="2 3">
    <name type="scientific">Mycena maculata</name>
    <dbReference type="NCBI Taxonomy" id="230809"/>
    <lineage>
        <taxon>Eukaryota</taxon>
        <taxon>Fungi</taxon>
        <taxon>Dikarya</taxon>
        <taxon>Basidiomycota</taxon>
        <taxon>Agaricomycotina</taxon>
        <taxon>Agaricomycetes</taxon>
        <taxon>Agaricomycetidae</taxon>
        <taxon>Agaricales</taxon>
        <taxon>Marasmiineae</taxon>
        <taxon>Mycenaceae</taxon>
        <taxon>Mycena</taxon>
    </lineage>
</organism>